<dbReference type="RefSeq" id="WP_134714149.1">
    <property type="nucleotide sequence ID" value="NZ_SDKM01000003.1"/>
</dbReference>
<dbReference type="InterPro" id="IPR027417">
    <property type="entry name" value="P-loop_NTPase"/>
</dbReference>
<accession>A0A4Q4ZJF7</accession>
<dbReference type="EMBL" id="SDKM01000003">
    <property type="protein sequence ID" value="RYP88423.1"/>
    <property type="molecule type" value="Genomic_DNA"/>
</dbReference>
<dbReference type="AlphaFoldDB" id="A0A4Q4ZJF7"/>
<organism evidence="1 2">
    <name type="scientific">Nocardioides guangzhouensis</name>
    <dbReference type="NCBI Taxonomy" id="2497878"/>
    <lineage>
        <taxon>Bacteria</taxon>
        <taxon>Bacillati</taxon>
        <taxon>Actinomycetota</taxon>
        <taxon>Actinomycetes</taxon>
        <taxon>Propionibacteriales</taxon>
        <taxon>Nocardioidaceae</taxon>
        <taxon>Nocardioides</taxon>
    </lineage>
</organism>
<evidence type="ECO:0008006" key="3">
    <source>
        <dbReference type="Google" id="ProtNLM"/>
    </source>
</evidence>
<dbReference type="SUPFAM" id="SSF52540">
    <property type="entry name" value="P-loop containing nucleoside triphosphate hydrolases"/>
    <property type="match status" value="1"/>
</dbReference>
<evidence type="ECO:0000313" key="1">
    <source>
        <dbReference type="EMBL" id="RYP88423.1"/>
    </source>
</evidence>
<proteinExistence type="predicted"/>
<sequence>MPSRVFAHIGLPKTGTTYLQALLYANRDAFARQGVTVIGRHRLHYDAASEISGAKSKRTGRVPTDRWAKVVKLVEAAPTRGAVLSSERYSLVARREDVAAFVESLAGADVHLVVTVRDLVAAEPSAWQEYVKNGGTRSWPDFCAHGVADPYRLQQRRRIRRVLTIWPPVVPPERIHVVTVPPPGGPRERLFERFCSVLGVDPRAMDTLEAERRNTSLDFVATEMLRRVNAREPELPVPVQRGEIKRFLADGELSRRSSTIRPALEGEALALARAENDWLVETLSTGGFHVVGDLADLHGEHPDAPASYDVPAEDLLDAALEAVTLLARRSYERGVVVRQAARELRASRESAGEA</sequence>
<evidence type="ECO:0000313" key="2">
    <source>
        <dbReference type="Proteomes" id="UP000295198"/>
    </source>
</evidence>
<dbReference type="Proteomes" id="UP000295198">
    <property type="component" value="Unassembled WGS sequence"/>
</dbReference>
<protein>
    <recommendedName>
        <fullName evidence="3">Sulfotransferase family protein</fullName>
    </recommendedName>
</protein>
<reference evidence="1 2" key="1">
    <citation type="submission" date="2019-01" db="EMBL/GenBank/DDBJ databases">
        <title>Nocardioides guangzhouensis sp. nov., an actinobacterium isolated from soil.</title>
        <authorList>
            <person name="Fu Y."/>
            <person name="Cai Y."/>
            <person name="Lin Z."/>
            <person name="Chen P."/>
        </authorList>
    </citation>
    <scope>NUCLEOTIDE SEQUENCE [LARGE SCALE GENOMIC DNA]</scope>
    <source>
        <strain evidence="1 2">130</strain>
    </source>
</reference>
<name>A0A4Q4ZJF7_9ACTN</name>
<dbReference type="OrthoDB" id="5144031at2"/>
<keyword evidence="2" id="KW-1185">Reference proteome</keyword>
<gene>
    <name evidence="1" type="ORF">EKO23_03610</name>
</gene>
<dbReference type="Gene3D" id="3.40.50.300">
    <property type="entry name" value="P-loop containing nucleotide triphosphate hydrolases"/>
    <property type="match status" value="1"/>
</dbReference>
<comment type="caution">
    <text evidence="1">The sequence shown here is derived from an EMBL/GenBank/DDBJ whole genome shotgun (WGS) entry which is preliminary data.</text>
</comment>